<evidence type="ECO:0000256" key="1">
    <source>
        <dbReference type="SAM" id="MobiDB-lite"/>
    </source>
</evidence>
<feature type="compositionally biased region" description="Basic and acidic residues" evidence="1">
    <location>
        <begin position="291"/>
        <end position="311"/>
    </location>
</feature>
<feature type="region of interest" description="Disordered" evidence="1">
    <location>
        <begin position="84"/>
        <end position="247"/>
    </location>
</feature>
<dbReference type="Proteomes" id="UP000251960">
    <property type="component" value="Chromosome 5"/>
</dbReference>
<name>A0A3L6EG91_MAIZE</name>
<feature type="compositionally biased region" description="Low complexity" evidence="1">
    <location>
        <begin position="134"/>
        <end position="144"/>
    </location>
</feature>
<feature type="region of interest" description="Disordered" evidence="1">
    <location>
        <begin position="362"/>
        <end position="383"/>
    </location>
</feature>
<accession>A0A3L6EG91</accession>
<dbReference type="EMBL" id="NCVQ01000006">
    <property type="protein sequence ID" value="PWZ19810.1"/>
    <property type="molecule type" value="Genomic_DNA"/>
</dbReference>
<dbReference type="AlphaFoldDB" id="A0A3L6EG91"/>
<reference evidence="2" key="1">
    <citation type="journal article" date="2018" name="Nat. Genet.">
        <title>Extensive intraspecific gene order and gene structural variations between Mo17 and other maize genomes.</title>
        <authorList>
            <person name="Sun S."/>
            <person name="Zhou Y."/>
            <person name="Chen J."/>
            <person name="Shi J."/>
            <person name="Zhao H."/>
            <person name="Zhao H."/>
            <person name="Song W."/>
            <person name="Zhang M."/>
            <person name="Cui Y."/>
            <person name="Dong X."/>
            <person name="Liu H."/>
            <person name="Ma X."/>
            <person name="Jiao Y."/>
            <person name="Wang B."/>
            <person name="Wei X."/>
            <person name="Stein J.C."/>
            <person name="Glaubitz J.C."/>
            <person name="Lu F."/>
            <person name="Yu G."/>
            <person name="Liang C."/>
            <person name="Fengler K."/>
            <person name="Li B."/>
            <person name="Rafalski A."/>
            <person name="Schnable P.S."/>
            <person name="Ware D.H."/>
            <person name="Buckler E.S."/>
            <person name="Lai J."/>
        </authorList>
    </citation>
    <scope>NUCLEOTIDE SEQUENCE [LARGE SCALE GENOMIC DNA]</scope>
    <source>
        <tissue evidence="2">Seedling</tissue>
    </source>
</reference>
<dbReference type="PANTHER" id="PTHR47877">
    <property type="entry name" value="LATE EMBRYOGENESIS ABUNDANT DOMAIN-CONTAINING PROTEIN / LEA DOMAIN-CONTAINING PROTEIN"/>
    <property type="match status" value="1"/>
</dbReference>
<feature type="compositionally biased region" description="Basic and acidic residues" evidence="1">
    <location>
        <begin position="228"/>
        <end position="247"/>
    </location>
</feature>
<feature type="compositionally biased region" description="Basic and acidic residues" evidence="1">
    <location>
        <begin position="371"/>
        <end position="383"/>
    </location>
</feature>
<organism evidence="2">
    <name type="scientific">Zea mays</name>
    <name type="common">Maize</name>
    <dbReference type="NCBI Taxonomy" id="4577"/>
    <lineage>
        <taxon>Eukaryota</taxon>
        <taxon>Viridiplantae</taxon>
        <taxon>Streptophyta</taxon>
        <taxon>Embryophyta</taxon>
        <taxon>Tracheophyta</taxon>
        <taxon>Spermatophyta</taxon>
        <taxon>Magnoliopsida</taxon>
        <taxon>Liliopsida</taxon>
        <taxon>Poales</taxon>
        <taxon>Poaceae</taxon>
        <taxon>PACMAD clade</taxon>
        <taxon>Panicoideae</taxon>
        <taxon>Andropogonodae</taxon>
        <taxon>Andropogoneae</taxon>
        <taxon>Tripsacinae</taxon>
        <taxon>Zea</taxon>
    </lineage>
</organism>
<feature type="compositionally biased region" description="Basic and acidic residues" evidence="1">
    <location>
        <begin position="163"/>
        <end position="174"/>
    </location>
</feature>
<gene>
    <name evidence="2" type="ORF">Zm00014a_013212</name>
</gene>
<protein>
    <submittedName>
        <fullName evidence="2">Uncharacterized protein</fullName>
    </submittedName>
</protein>
<feature type="compositionally biased region" description="Basic and acidic residues" evidence="1">
    <location>
        <begin position="187"/>
        <end position="196"/>
    </location>
</feature>
<proteinExistence type="predicted"/>
<sequence length="383" mass="39733">MASQQQTRKQQATKGHQETDQGQAMNLEEIGKYRAEAQQRSADAIRAAEDRFHKANNQQARGAGARGTVTVAQAPVATVVPYQESVKQAETESHGRGSHGSEAQQWLADAAADARERCNKALGTSPAAAHEGKASAAHATAGAAPHQQTKNEREGGQVHGHLTRQDEMGKHGSEAQKNSTAEAARAAVEKHDKGRETGAAAGQGVKDTAAKHDKYGETGATAGRKSHKDTTGDMARKAADTAVQAKDKMRDTAVSMVQKAGDTAVRAKDTAWDAAGGMAQRSRDTGAQAGDKAEDVTWRAEQEAGELKERASGTVKTGGGASTTKAKGGGDENTTVVGDVLEAVGATVVGLAKHTKGIVAGEEELVPVGGEKGKSPEEKTKLA</sequence>
<evidence type="ECO:0000313" key="2">
    <source>
        <dbReference type="EMBL" id="PWZ19810.1"/>
    </source>
</evidence>
<dbReference type="PANTHER" id="PTHR47877:SF3">
    <property type="entry name" value="LATE EMBRYOGENESIS ABUNDANT DOMAIN-CONTAINING PROTEIN _ LEA DOMAIN-CONTAINING PROTEIN"/>
    <property type="match status" value="1"/>
</dbReference>
<feature type="region of interest" description="Disordered" evidence="1">
    <location>
        <begin position="1"/>
        <end position="24"/>
    </location>
</feature>
<dbReference type="ExpressionAtlas" id="A0A3L6EG91">
    <property type="expression patterns" value="baseline and differential"/>
</dbReference>
<feature type="region of interest" description="Disordered" evidence="1">
    <location>
        <begin position="271"/>
        <end position="333"/>
    </location>
</feature>
<comment type="caution">
    <text evidence="2">The sequence shown here is derived from an EMBL/GenBank/DDBJ whole genome shotgun (WGS) entry which is preliminary data.</text>
</comment>